<dbReference type="PRINTS" id="PR00248">
    <property type="entry name" value="GPCRMGR"/>
</dbReference>
<evidence type="ECO:0000256" key="5">
    <source>
        <dbReference type="ARBA" id="ARBA00023136"/>
    </source>
</evidence>
<evidence type="ECO:0000256" key="10">
    <source>
        <dbReference type="SAM" id="Phobius"/>
    </source>
</evidence>
<feature type="transmembrane region" description="Helical" evidence="10">
    <location>
        <begin position="698"/>
        <end position="720"/>
    </location>
</feature>
<comment type="subcellular location">
    <subcellularLocation>
        <location evidence="1">Membrane</location>
        <topology evidence="1">Multi-pass membrane protein</topology>
    </subcellularLocation>
</comment>
<feature type="transmembrane region" description="Helical" evidence="10">
    <location>
        <begin position="631"/>
        <end position="651"/>
    </location>
</feature>
<evidence type="ECO:0000256" key="9">
    <source>
        <dbReference type="SAM" id="MobiDB-lite"/>
    </source>
</evidence>
<dbReference type="Gene3D" id="3.40.50.2300">
    <property type="match status" value="2"/>
</dbReference>
<evidence type="ECO:0000256" key="4">
    <source>
        <dbReference type="ARBA" id="ARBA00023040"/>
    </source>
</evidence>
<comment type="caution">
    <text evidence="12">The sequence shown here is derived from an EMBL/GenBank/DDBJ whole genome shotgun (WGS) entry which is preliminary data.</text>
</comment>
<keyword evidence="7" id="KW-0325">Glycoprotein</keyword>
<keyword evidence="2 10" id="KW-0812">Transmembrane</keyword>
<reference evidence="12 13" key="1">
    <citation type="journal article" date="2019" name="Sci. Rep.">
        <title>Comparative genomics of chytrid fungi reveal insights into the obligate biotrophic and pathogenic lifestyle of Synchytrium endobioticum.</title>
        <authorList>
            <person name="van de Vossenberg B.T.L.H."/>
            <person name="Warris S."/>
            <person name="Nguyen H.D.T."/>
            <person name="van Gent-Pelzer M.P.E."/>
            <person name="Joly D.L."/>
            <person name="van de Geest H.C."/>
            <person name="Bonants P.J.M."/>
            <person name="Smith D.S."/>
            <person name="Levesque C.A."/>
            <person name="van der Lee T.A.J."/>
        </authorList>
    </citation>
    <scope>NUCLEOTIDE SEQUENCE [LARGE SCALE GENOMIC DNA]</scope>
    <source>
        <strain evidence="12 13">CBS 675.73</strain>
    </source>
</reference>
<feature type="compositionally biased region" description="Polar residues" evidence="9">
    <location>
        <begin position="738"/>
        <end position="749"/>
    </location>
</feature>
<feature type="region of interest" description="Disordered" evidence="9">
    <location>
        <begin position="734"/>
        <end position="776"/>
    </location>
</feature>
<evidence type="ECO:0000256" key="6">
    <source>
        <dbReference type="ARBA" id="ARBA00023170"/>
    </source>
</evidence>
<dbReference type="STRING" id="246404.A0A507F8I9"/>
<keyword evidence="5 10" id="KW-0472">Membrane</keyword>
<dbReference type="GO" id="GO:0007214">
    <property type="term" value="P:gamma-aminobutyric acid signaling pathway"/>
    <property type="evidence" value="ECO:0007669"/>
    <property type="project" value="TreeGrafter"/>
</dbReference>
<dbReference type="OrthoDB" id="5597995at2759"/>
<keyword evidence="6" id="KW-0675">Receptor</keyword>
<feature type="transmembrane region" description="Helical" evidence="10">
    <location>
        <begin position="542"/>
        <end position="562"/>
    </location>
</feature>
<dbReference type="PANTHER" id="PTHR10519">
    <property type="entry name" value="GABA-B RECEPTOR"/>
    <property type="match status" value="1"/>
</dbReference>
<feature type="transmembrane region" description="Helical" evidence="10">
    <location>
        <begin position="510"/>
        <end position="530"/>
    </location>
</feature>
<evidence type="ECO:0000259" key="11">
    <source>
        <dbReference type="PROSITE" id="PS50259"/>
    </source>
</evidence>
<accession>A0A507F8I9</accession>
<evidence type="ECO:0000256" key="3">
    <source>
        <dbReference type="ARBA" id="ARBA00022989"/>
    </source>
</evidence>
<evidence type="ECO:0000256" key="2">
    <source>
        <dbReference type="ARBA" id="ARBA00022692"/>
    </source>
</evidence>
<organism evidence="12 13">
    <name type="scientific">Chytriomyces confervae</name>
    <dbReference type="NCBI Taxonomy" id="246404"/>
    <lineage>
        <taxon>Eukaryota</taxon>
        <taxon>Fungi</taxon>
        <taxon>Fungi incertae sedis</taxon>
        <taxon>Chytridiomycota</taxon>
        <taxon>Chytridiomycota incertae sedis</taxon>
        <taxon>Chytridiomycetes</taxon>
        <taxon>Chytridiales</taxon>
        <taxon>Chytriomycetaceae</taxon>
        <taxon>Chytriomyces</taxon>
    </lineage>
</organism>
<name>A0A507F8I9_9FUNG</name>
<dbReference type="AlphaFoldDB" id="A0A507F8I9"/>
<proteinExistence type="predicted"/>
<feature type="transmembrane region" description="Helical" evidence="10">
    <location>
        <begin position="475"/>
        <end position="498"/>
    </location>
</feature>
<feature type="transmembrane region" description="Helical" evidence="10">
    <location>
        <begin position="663"/>
        <end position="686"/>
    </location>
</feature>
<dbReference type="InterPro" id="IPR028082">
    <property type="entry name" value="Peripla_BP_I"/>
</dbReference>
<dbReference type="InterPro" id="IPR000337">
    <property type="entry name" value="GPCR_3"/>
</dbReference>
<dbReference type="GO" id="GO:0004965">
    <property type="term" value="F:G protein-coupled GABA receptor activity"/>
    <property type="evidence" value="ECO:0007669"/>
    <property type="project" value="InterPro"/>
</dbReference>
<dbReference type="EMBL" id="QEAP01000240">
    <property type="protein sequence ID" value="TPX71937.1"/>
    <property type="molecule type" value="Genomic_DNA"/>
</dbReference>
<protein>
    <recommendedName>
        <fullName evidence="11">G-protein coupled receptors family 3 profile domain-containing protein</fullName>
    </recommendedName>
</protein>
<dbReference type="PROSITE" id="PS50259">
    <property type="entry name" value="G_PROTEIN_RECEP_F3_4"/>
    <property type="match status" value="1"/>
</dbReference>
<evidence type="ECO:0000256" key="1">
    <source>
        <dbReference type="ARBA" id="ARBA00004141"/>
    </source>
</evidence>
<dbReference type="GO" id="GO:0038039">
    <property type="term" value="C:G protein-coupled receptor heterodimeric complex"/>
    <property type="evidence" value="ECO:0007669"/>
    <property type="project" value="TreeGrafter"/>
</dbReference>
<sequence>MKDTNITLAFVASFCTIPQQTTIGSYLTSYLPDANSSIPVFENLSGFIHYCDVAMDLAVKEINANPNILPNVYVNVKRFSDCGGWYPTVESFTGLDVGFPAVETAEDIVVRHPDVIGVIGDQWSSAARILAEEFTHSQIPMCACQSNSPIFSDKSKYPYFWRTIPSAGFGTHLYQVLKSWNVKRIALIVQDQDNMSVAFAKDIKLAMLQHGIQIVCLVNFETFFNEEALTDATMELKRTSARYIVVSGQSPFIARATYKLSQRGVTGPDIVWMSYGVPQVFGDPVELLGPDYEASLSGFISIMSMQPSEQNPVFKRLFEKFIVKAKVEDRMSMFDFANVFWLQAAYDCVMMMLLGFDALLKNSPDATPQMLASRQLQGHMNYSLFKNLSYYGATLSDMQLTDNGDLQTPYQAFYHTGKKYGSVVFGETDFAGTNFSYYPNSKPVFYGGSSIPPKDGPDIPTIYEWSANLNNKEGVVLVVLFCTSMILTLLCLYLTMAFSKKRTIRRSSTAFLIPAIFSMALLSASILLHYGQDSLMLCKSRMWLQVMGFSLLMTLLDSKCYIDYCLCLSGKSMKKNVRSTLMILQATALAVNACLLTLWTVFGDQRLIQSHSRDYFVFACDAGGYSSRYNIVLLSFNAVLLLSALYFSYLARDADAASNESTFSGVIALTFSFAAIIMIPVLTTAAPGRPAVMMSASTTWILLVVTLAAIFGPKAIMIAADQKRIQQELSALLKPRQSRASSPTKQRYSATGKGRRVSSGNRIATMSSSGSTTSSRHEKSYYLGCACASFQHKKIPWWFTDWEICHVVVVCVRGRVLLYFFGEATVRSYIVPENPQSKLAAAGVVRLYGPRWELWCHFVNDLEVGRFLERYKNITDLARK</sequence>
<dbReference type="SUPFAM" id="SSF53822">
    <property type="entry name" value="Periplasmic binding protein-like I"/>
    <property type="match status" value="1"/>
</dbReference>
<gene>
    <name evidence="12" type="ORF">CcCBS67573_g06052</name>
</gene>
<evidence type="ECO:0000313" key="12">
    <source>
        <dbReference type="EMBL" id="TPX71937.1"/>
    </source>
</evidence>
<evidence type="ECO:0000313" key="13">
    <source>
        <dbReference type="Proteomes" id="UP000320333"/>
    </source>
</evidence>
<dbReference type="InterPro" id="IPR017978">
    <property type="entry name" value="GPCR_3_C"/>
</dbReference>
<dbReference type="Pfam" id="PF01094">
    <property type="entry name" value="ANF_receptor"/>
    <property type="match status" value="1"/>
</dbReference>
<evidence type="ECO:0000256" key="8">
    <source>
        <dbReference type="ARBA" id="ARBA00023224"/>
    </source>
</evidence>
<keyword evidence="8" id="KW-0807">Transducer</keyword>
<keyword evidence="3 10" id="KW-1133">Transmembrane helix</keyword>
<dbReference type="InterPro" id="IPR002455">
    <property type="entry name" value="GPCR3_GABA-B"/>
</dbReference>
<keyword evidence="13" id="KW-1185">Reference proteome</keyword>
<dbReference type="Proteomes" id="UP000320333">
    <property type="component" value="Unassembled WGS sequence"/>
</dbReference>
<keyword evidence="4" id="KW-0297">G-protein coupled receptor</keyword>
<feature type="transmembrane region" description="Helical" evidence="10">
    <location>
        <begin position="583"/>
        <end position="602"/>
    </location>
</feature>
<feature type="domain" description="G-protein coupled receptors family 3 profile" evidence="11">
    <location>
        <begin position="473"/>
        <end position="724"/>
    </location>
</feature>
<dbReference type="PANTHER" id="PTHR10519:SF20">
    <property type="entry name" value="G-PROTEIN COUPLED RECEPTOR 156-RELATED"/>
    <property type="match status" value="1"/>
</dbReference>
<dbReference type="Pfam" id="PF00003">
    <property type="entry name" value="7tm_3"/>
    <property type="match status" value="1"/>
</dbReference>
<dbReference type="InterPro" id="IPR001828">
    <property type="entry name" value="ANF_lig-bd_rcpt"/>
</dbReference>
<evidence type="ECO:0000256" key="7">
    <source>
        <dbReference type="ARBA" id="ARBA00023180"/>
    </source>
</evidence>
<feature type="compositionally biased region" description="Low complexity" evidence="9">
    <location>
        <begin position="765"/>
        <end position="774"/>
    </location>
</feature>